<proteinExistence type="predicted"/>
<protein>
    <submittedName>
        <fullName evidence="1">Uncharacterized protein</fullName>
    </submittedName>
</protein>
<keyword evidence="2" id="KW-1185">Reference proteome</keyword>
<dbReference type="Proteomes" id="UP000821845">
    <property type="component" value="Chromosome 9"/>
</dbReference>
<accession>A0ACB7RJT3</accession>
<name>A0ACB7RJT3_HYAAI</name>
<reference evidence="1" key="1">
    <citation type="submission" date="2020-05" db="EMBL/GenBank/DDBJ databases">
        <title>Large-scale comparative analyses of tick genomes elucidate their genetic diversity and vector capacities.</title>
        <authorList>
            <person name="Jia N."/>
            <person name="Wang J."/>
            <person name="Shi W."/>
            <person name="Du L."/>
            <person name="Sun Y."/>
            <person name="Zhan W."/>
            <person name="Jiang J."/>
            <person name="Wang Q."/>
            <person name="Zhang B."/>
            <person name="Ji P."/>
            <person name="Sakyi L.B."/>
            <person name="Cui X."/>
            <person name="Yuan T."/>
            <person name="Jiang B."/>
            <person name="Yang W."/>
            <person name="Lam T.T.-Y."/>
            <person name="Chang Q."/>
            <person name="Ding S."/>
            <person name="Wang X."/>
            <person name="Zhu J."/>
            <person name="Ruan X."/>
            <person name="Zhao L."/>
            <person name="Wei J."/>
            <person name="Que T."/>
            <person name="Du C."/>
            <person name="Cheng J."/>
            <person name="Dai P."/>
            <person name="Han X."/>
            <person name="Huang E."/>
            <person name="Gao Y."/>
            <person name="Liu J."/>
            <person name="Shao H."/>
            <person name="Ye R."/>
            <person name="Li L."/>
            <person name="Wei W."/>
            <person name="Wang X."/>
            <person name="Wang C."/>
            <person name="Yang T."/>
            <person name="Huo Q."/>
            <person name="Li W."/>
            <person name="Guo W."/>
            <person name="Chen H."/>
            <person name="Zhou L."/>
            <person name="Ni X."/>
            <person name="Tian J."/>
            <person name="Zhou Y."/>
            <person name="Sheng Y."/>
            <person name="Liu T."/>
            <person name="Pan Y."/>
            <person name="Xia L."/>
            <person name="Li J."/>
            <person name="Zhao F."/>
            <person name="Cao W."/>
        </authorList>
    </citation>
    <scope>NUCLEOTIDE SEQUENCE</scope>
    <source>
        <strain evidence="1">Hyas-2018</strain>
    </source>
</reference>
<comment type="caution">
    <text evidence="1">The sequence shown here is derived from an EMBL/GenBank/DDBJ whole genome shotgun (WGS) entry which is preliminary data.</text>
</comment>
<evidence type="ECO:0000313" key="2">
    <source>
        <dbReference type="Proteomes" id="UP000821845"/>
    </source>
</evidence>
<sequence length="495" mass="54477">MTKRGACELDISDREVKKLFLSGLSLESKTRCPGCLTRGYTKYDAVLEYTKISVTDAAVLRRMLRTGPPVEDLTILSISRRAFKVAFDDLDGCPSLKRVYFHIDCEGEALGTNFSAVFRNLRTMELKCDNAGREFAAEIGSYIRQNKSLRSMVLWNSCGGDEGAATLIHALAANDTLRRFSLAEMKLSSSIIIGLAETLAQNSTLDIVDLALSCRLDKDTVHRLLAQGRYASAFKRIYITWPGQLLPELTALVRRQACCPTLAVKVASSVNEQVLREFFDAVAADTTIRCLNLKPSKRRPETFDAVVEGIASVVTRTTTLREISVDADIKPGKEHHVVRIFDALRWNRSIKTISLDARSMTQEVATSLGQLLAVNSTLKDIDLGDLSDILPGHVETVVRALSTNYTLTTLDVTSGRESLHAMGAVETLLERNEQLEIRAARFVASGADVSDREGVDALNKVRSSPGLVERLQRITGKTEEVAFGEIMSTLCPLSL</sequence>
<dbReference type="EMBL" id="CM023489">
    <property type="protein sequence ID" value="KAH6921891.1"/>
    <property type="molecule type" value="Genomic_DNA"/>
</dbReference>
<gene>
    <name evidence="1" type="ORF">HPB50_006216</name>
</gene>
<evidence type="ECO:0000313" key="1">
    <source>
        <dbReference type="EMBL" id="KAH6921891.1"/>
    </source>
</evidence>
<organism evidence="1 2">
    <name type="scientific">Hyalomma asiaticum</name>
    <name type="common">Tick</name>
    <dbReference type="NCBI Taxonomy" id="266040"/>
    <lineage>
        <taxon>Eukaryota</taxon>
        <taxon>Metazoa</taxon>
        <taxon>Ecdysozoa</taxon>
        <taxon>Arthropoda</taxon>
        <taxon>Chelicerata</taxon>
        <taxon>Arachnida</taxon>
        <taxon>Acari</taxon>
        <taxon>Parasitiformes</taxon>
        <taxon>Ixodida</taxon>
        <taxon>Ixodoidea</taxon>
        <taxon>Ixodidae</taxon>
        <taxon>Hyalomminae</taxon>
        <taxon>Hyalomma</taxon>
    </lineage>
</organism>